<sequence length="24" mass="2730">MGLQCNSNRFFIAYYCCSCQSSCT</sequence>
<evidence type="ECO:0000313" key="1">
    <source>
        <dbReference type="EMBL" id="JAH11109.1"/>
    </source>
</evidence>
<reference evidence="1" key="1">
    <citation type="submission" date="2014-11" db="EMBL/GenBank/DDBJ databases">
        <authorList>
            <person name="Amaro Gonzalez C."/>
        </authorList>
    </citation>
    <scope>NUCLEOTIDE SEQUENCE</scope>
</reference>
<protein>
    <submittedName>
        <fullName evidence="1">Uncharacterized protein</fullName>
    </submittedName>
</protein>
<dbReference type="EMBL" id="GBXM01097468">
    <property type="protein sequence ID" value="JAH11109.1"/>
    <property type="molecule type" value="Transcribed_RNA"/>
</dbReference>
<proteinExistence type="predicted"/>
<reference evidence="1" key="2">
    <citation type="journal article" date="2015" name="Fish Shellfish Immunol.">
        <title>Early steps in the European eel (Anguilla anguilla)-Vibrio vulnificus interaction in the gills: Role of the RtxA13 toxin.</title>
        <authorList>
            <person name="Callol A."/>
            <person name="Pajuelo D."/>
            <person name="Ebbesson L."/>
            <person name="Teles M."/>
            <person name="MacKenzie S."/>
            <person name="Amaro C."/>
        </authorList>
    </citation>
    <scope>NUCLEOTIDE SEQUENCE</scope>
</reference>
<name>A0A0E9Q2Y2_ANGAN</name>
<dbReference type="AlphaFoldDB" id="A0A0E9Q2Y2"/>
<accession>A0A0E9Q2Y2</accession>
<organism evidence="1">
    <name type="scientific">Anguilla anguilla</name>
    <name type="common">European freshwater eel</name>
    <name type="synonym">Muraena anguilla</name>
    <dbReference type="NCBI Taxonomy" id="7936"/>
    <lineage>
        <taxon>Eukaryota</taxon>
        <taxon>Metazoa</taxon>
        <taxon>Chordata</taxon>
        <taxon>Craniata</taxon>
        <taxon>Vertebrata</taxon>
        <taxon>Euteleostomi</taxon>
        <taxon>Actinopterygii</taxon>
        <taxon>Neopterygii</taxon>
        <taxon>Teleostei</taxon>
        <taxon>Anguilliformes</taxon>
        <taxon>Anguillidae</taxon>
        <taxon>Anguilla</taxon>
    </lineage>
</organism>